<dbReference type="EMBL" id="JBDJPC010000010">
    <property type="protein sequence ID" value="KAL1490111.1"/>
    <property type="molecule type" value="Genomic_DNA"/>
</dbReference>
<reference evidence="1 2" key="1">
    <citation type="submission" date="2024-05" db="EMBL/GenBank/DDBJ databases">
        <title>Genetic variation in Jamaican populations of the coffee berry borer (Hypothenemus hampei).</title>
        <authorList>
            <person name="Errbii M."/>
            <person name="Myrie A."/>
        </authorList>
    </citation>
    <scope>NUCLEOTIDE SEQUENCE [LARGE SCALE GENOMIC DNA]</scope>
    <source>
        <strain evidence="1">JA-Hopewell-2020-01-JO</strain>
        <tissue evidence="1">Whole body</tissue>
    </source>
</reference>
<keyword evidence="2" id="KW-1185">Reference proteome</keyword>
<sequence length="140" mass="15818">MIRSSAISRPSGELFKSASLIVETELKEVLQRFAGAMSEVIRSIRRLPLRSIRRPKCVRKSAPNIAVLTSATMNCQEKHGEDLYLYGVFSGRLLLKEANFFGTIETTDPESIKRGSWVFLSYRNRRCSLRRGLLLLPSVA</sequence>
<protein>
    <submittedName>
        <fullName evidence="1">Uncharacterized protein</fullName>
    </submittedName>
</protein>
<evidence type="ECO:0000313" key="1">
    <source>
        <dbReference type="EMBL" id="KAL1490111.1"/>
    </source>
</evidence>
<accession>A0ABD1E6W7</accession>
<dbReference type="AlphaFoldDB" id="A0ABD1E6W7"/>
<proteinExistence type="predicted"/>
<gene>
    <name evidence="1" type="ORF">ABEB36_012852</name>
</gene>
<name>A0ABD1E6W7_HYPHA</name>
<organism evidence="1 2">
    <name type="scientific">Hypothenemus hampei</name>
    <name type="common">Coffee berry borer</name>
    <dbReference type="NCBI Taxonomy" id="57062"/>
    <lineage>
        <taxon>Eukaryota</taxon>
        <taxon>Metazoa</taxon>
        <taxon>Ecdysozoa</taxon>
        <taxon>Arthropoda</taxon>
        <taxon>Hexapoda</taxon>
        <taxon>Insecta</taxon>
        <taxon>Pterygota</taxon>
        <taxon>Neoptera</taxon>
        <taxon>Endopterygota</taxon>
        <taxon>Coleoptera</taxon>
        <taxon>Polyphaga</taxon>
        <taxon>Cucujiformia</taxon>
        <taxon>Curculionidae</taxon>
        <taxon>Scolytinae</taxon>
        <taxon>Hypothenemus</taxon>
    </lineage>
</organism>
<evidence type="ECO:0000313" key="2">
    <source>
        <dbReference type="Proteomes" id="UP001566132"/>
    </source>
</evidence>
<comment type="caution">
    <text evidence="1">The sequence shown here is derived from an EMBL/GenBank/DDBJ whole genome shotgun (WGS) entry which is preliminary data.</text>
</comment>
<dbReference type="Proteomes" id="UP001566132">
    <property type="component" value="Unassembled WGS sequence"/>
</dbReference>